<organism evidence="3 4">
    <name type="scientific">Pseudothermotoga hypogea DSM 11164 = NBRC 106472</name>
    <dbReference type="NCBI Taxonomy" id="1123384"/>
    <lineage>
        <taxon>Bacteria</taxon>
        <taxon>Thermotogati</taxon>
        <taxon>Thermotogota</taxon>
        <taxon>Thermotogae</taxon>
        <taxon>Thermotogales</taxon>
        <taxon>Thermotogaceae</taxon>
        <taxon>Pseudothermotoga</taxon>
    </lineage>
</organism>
<dbReference type="GO" id="GO:0016787">
    <property type="term" value="F:hydrolase activity"/>
    <property type="evidence" value="ECO:0007669"/>
    <property type="project" value="UniProtKB-KW"/>
</dbReference>
<feature type="domain" description="Isochorismatase-like" evidence="2">
    <location>
        <begin position="18"/>
        <end position="181"/>
    </location>
</feature>
<dbReference type="CDD" id="cd00431">
    <property type="entry name" value="cysteine_hydrolases"/>
    <property type="match status" value="1"/>
</dbReference>
<evidence type="ECO:0000313" key="3">
    <source>
        <dbReference type="EMBL" id="AJC73505.1"/>
    </source>
</evidence>
<dbReference type="SUPFAM" id="SSF52499">
    <property type="entry name" value="Isochorismatase-like hydrolases"/>
    <property type="match status" value="1"/>
</dbReference>
<name>A0A0X1KQB6_9THEM</name>
<sequence length="196" mass="22656">MYFERERTKHPLVLSKPALLLIDLQKYFCQREGKAYLPGVERILPTAQKLLKAFVEKDLPVIMTIHRGNSPSMMRWWNNVVEDEQSEPSLDCAGTILLYKDSYDAFYMTDLEETLRKRRVEQIIIGGVMTHLCVETTARSGFVRGFDVIIVEDVCWDKDDWYHFAALKNLAHGFSVITNSNELLCALRSLVPDRQV</sequence>
<dbReference type="Gene3D" id="3.40.50.850">
    <property type="entry name" value="Isochorismatase-like"/>
    <property type="match status" value="1"/>
</dbReference>
<evidence type="ECO:0000313" key="4">
    <source>
        <dbReference type="Proteomes" id="UP000077469"/>
    </source>
</evidence>
<dbReference type="KEGG" id="phy:AJ81_04010"/>
<evidence type="ECO:0000259" key="2">
    <source>
        <dbReference type="Pfam" id="PF00857"/>
    </source>
</evidence>
<proteinExistence type="predicted"/>
<dbReference type="InterPro" id="IPR036380">
    <property type="entry name" value="Isochorismatase-like_sf"/>
</dbReference>
<keyword evidence="1 3" id="KW-0378">Hydrolase</keyword>
<dbReference type="Proteomes" id="UP000077469">
    <property type="component" value="Chromosome"/>
</dbReference>
<evidence type="ECO:0000256" key="1">
    <source>
        <dbReference type="ARBA" id="ARBA00022801"/>
    </source>
</evidence>
<reference evidence="3 4" key="1">
    <citation type="submission" date="2014-01" db="EMBL/GenBank/DDBJ databases">
        <title>Genome sequencing of Thermotog hypogea.</title>
        <authorList>
            <person name="Zhang X."/>
            <person name="Alvare G."/>
            <person name="Fristensky B."/>
            <person name="Chen L."/>
            <person name="Suen T."/>
            <person name="Chen Q."/>
            <person name="Ma K."/>
        </authorList>
    </citation>
    <scope>NUCLEOTIDE SEQUENCE [LARGE SCALE GENOMIC DNA]</scope>
    <source>
        <strain evidence="3 4">DSM 11164</strain>
    </source>
</reference>
<dbReference type="Pfam" id="PF00857">
    <property type="entry name" value="Isochorismatase"/>
    <property type="match status" value="1"/>
</dbReference>
<dbReference type="InterPro" id="IPR000868">
    <property type="entry name" value="Isochorismatase-like_dom"/>
</dbReference>
<dbReference type="PATRIC" id="fig|1123384.7.peg.785"/>
<keyword evidence="4" id="KW-1185">Reference proteome</keyword>
<gene>
    <name evidence="3" type="ORF">AJ81_04010</name>
</gene>
<dbReference type="PANTHER" id="PTHR43540">
    <property type="entry name" value="PEROXYUREIDOACRYLATE/UREIDOACRYLATE AMIDOHYDROLASE-RELATED"/>
    <property type="match status" value="1"/>
</dbReference>
<dbReference type="PaxDb" id="1123384-AJ81_04010"/>
<dbReference type="InterPro" id="IPR050272">
    <property type="entry name" value="Isochorismatase-like_hydrls"/>
</dbReference>
<dbReference type="EMBL" id="CP007141">
    <property type="protein sequence ID" value="AJC73505.1"/>
    <property type="molecule type" value="Genomic_DNA"/>
</dbReference>
<dbReference type="AlphaFoldDB" id="A0A0X1KQB6"/>
<dbReference type="STRING" id="1123384.AJ81_04010"/>
<accession>A0A0X1KQB6</accession>
<dbReference type="RefSeq" id="WP_031504667.1">
    <property type="nucleotide sequence ID" value="NC_022795.1"/>
</dbReference>
<protein>
    <submittedName>
        <fullName evidence="3">Cysteine hydrolase</fullName>
    </submittedName>
</protein>
<dbReference type="PANTHER" id="PTHR43540:SF6">
    <property type="entry name" value="ISOCHORISMATASE-LIKE DOMAIN-CONTAINING PROTEIN"/>
    <property type="match status" value="1"/>
</dbReference>